<dbReference type="EMBL" id="MLBF01000043">
    <property type="protein sequence ID" value="OLN28411.1"/>
    <property type="molecule type" value="Genomic_DNA"/>
</dbReference>
<dbReference type="AlphaFoldDB" id="A0A1Q8QM44"/>
<reference evidence="1 2" key="1">
    <citation type="submission" date="2016-09" db="EMBL/GenBank/DDBJ databases">
        <title>Complete genome of Desulfosporosinus sp. OL.</title>
        <authorList>
            <person name="Mardanov A."/>
            <person name="Beletsky A."/>
            <person name="Panova A."/>
            <person name="Karnachuk O."/>
            <person name="Ravin N."/>
        </authorList>
    </citation>
    <scope>NUCLEOTIDE SEQUENCE [LARGE SCALE GENOMIC DNA]</scope>
    <source>
        <strain evidence="1 2">OL</strain>
    </source>
</reference>
<evidence type="ECO:0000313" key="1">
    <source>
        <dbReference type="EMBL" id="OLN28411.1"/>
    </source>
</evidence>
<keyword evidence="2" id="KW-1185">Reference proteome</keyword>
<name>A0A1Q8QM44_9FIRM</name>
<gene>
    <name evidence="1" type="ORF">DSOL_4060</name>
</gene>
<dbReference type="Proteomes" id="UP000186102">
    <property type="component" value="Unassembled WGS sequence"/>
</dbReference>
<protein>
    <submittedName>
        <fullName evidence="1">Uncharacterized protein</fullName>
    </submittedName>
</protein>
<accession>A0A1Q8QM44</accession>
<evidence type="ECO:0000313" key="2">
    <source>
        <dbReference type="Proteomes" id="UP000186102"/>
    </source>
</evidence>
<sequence length="57" mass="6698">MWQADFQHTLYLPDPLNPKKRKKAMLFAIIDDYPRAIGLLAKMFQSKLIGRHDVRLS</sequence>
<organism evidence="1 2">
    <name type="scientific">Desulfosporosinus metallidurans</name>
    <dbReference type="NCBI Taxonomy" id="1888891"/>
    <lineage>
        <taxon>Bacteria</taxon>
        <taxon>Bacillati</taxon>
        <taxon>Bacillota</taxon>
        <taxon>Clostridia</taxon>
        <taxon>Eubacteriales</taxon>
        <taxon>Desulfitobacteriaceae</taxon>
        <taxon>Desulfosporosinus</taxon>
    </lineage>
</organism>
<proteinExistence type="predicted"/>
<comment type="caution">
    <text evidence="1">The sequence shown here is derived from an EMBL/GenBank/DDBJ whole genome shotgun (WGS) entry which is preliminary data.</text>
</comment>